<keyword evidence="8" id="KW-0547">Nucleotide-binding</keyword>
<evidence type="ECO:0000256" key="8">
    <source>
        <dbReference type="ARBA" id="ARBA00022741"/>
    </source>
</evidence>
<evidence type="ECO:0000256" key="3">
    <source>
        <dbReference type="ARBA" id="ARBA00012438"/>
    </source>
</evidence>
<dbReference type="InterPro" id="IPR050980">
    <property type="entry name" value="2C_sensor_his_kinase"/>
</dbReference>
<name>A0A0K9XD55_9ACTN</name>
<dbReference type="EMBL" id="LFXA01000010">
    <property type="protein sequence ID" value="KNB51310.1"/>
    <property type="molecule type" value="Genomic_DNA"/>
</dbReference>
<dbReference type="InterPro" id="IPR029151">
    <property type="entry name" value="Sensor-like_sf"/>
</dbReference>
<feature type="transmembrane region" description="Helical" evidence="14">
    <location>
        <begin position="176"/>
        <end position="197"/>
    </location>
</feature>
<gene>
    <name evidence="17" type="ORF">AC230_17195</name>
</gene>
<evidence type="ECO:0000313" key="18">
    <source>
        <dbReference type="Proteomes" id="UP000037288"/>
    </source>
</evidence>
<keyword evidence="7 14" id="KW-0812">Transmembrane</keyword>
<dbReference type="CDD" id="cd00130">
    <property type="entry name" value="PAS"/>
    <property type="match status" value="1"/>
</dbReference>
<comment type="catalytic activity">
    <reaction evidence="1">
        <text>ATP + protein L-histidine = ADP + protein N-phospho-L-histidine.</text>
        <dbReference type="EC" id="2.7.13.3"/>
    </reaction>
</comment>
<evidence type="ECO:0000256" key="14">
    <source>
        <dbReference type="SAM" id="Phobius"/>
    </source>
</evidence>
<keyword evidence="13 14" id="KW-0472">Membrane</keyword>
<dbReference type="OrthoDB" id="9792686at2"/>
<dbReference type="SUPFAM" id="SSF103190">
    <property type="entry name" value="Sensory domain-like"/>
    <property type="match status" value="1"/>
</dbReference>
<keyword evidence="18" id="KW-1185">Reference proteome</keyword>
<evidence type="ECO:0000313" key="17">
    <source>
        <dbReference type="EMBL" id="KNB51310.1"/>
    </source>
</evidence>
<evidence type="ECO:0000259" key="15">
    <source>
        <dbReference type="PROSITE" id="PS50109"/>
    </source>
</evidence>
<dbReference type="SUPFAM" id="SSF55785">
    <property type="entry name" value="PYP-like sensor domain (PAS domain)"/>
    <property type="match status" value="1"/>
</dbReference>
<dbReference type="InterPro" id="IPR016120">
    <property type="entry name" value="Sig_transdc_His_kin_SpoOB"/>
</dbReference>
<dbReference type="PROSITE" id="PS50109">
    <property type="entry name" value="HIS_KIN"/>
    <property type="match status" value="1"/>
</dbReference>
<dbReference type="InterPro" id="IPR036890">
    <property type="entry name" value="HATPase_C_sf"/>
</dbReference>
<dbReference type="PANTHER" id="PTHR44936">
    <property type="entry name" value="SENSOR PROTEIN CREC"/>
    <property type="match status" value="1"/>
</dbReference>
<dbReference type="SUPFAM" id="SSF55890">
    <property type="entry name" value="Sporulation response regulatory protein Spo0B"/>
    <property type="match status" value="1"/>
</dbReference>
<feature type="transmembrane region" description="Helical" evidence="14">
    <location>
        <begin position="20"/>
        <end position="39"/>
    </location>
</feature>
<reference evidence="18" key="1">
    <citation type="submission" date="2015-07" db="EMBL/GenBank/DDBJ databases">
        <title>Draft genome sequence of Streptomyces sp. CMAA 1322, a bacterium isolated from Caatinga biome, from dry forest semiarid of Brazil.</title>
        <authorList>
            <person name="Santos S.N."/>
            <person name="Gacesa R."/>
            <person name="Taketani R.G."/>
            <person name="Long P.F."/>
            <person name="Melo I.S."/>
        </authorList>
    </citation>
    <scope>NUCLEOTIDE SEQUENCE [LARGE SCALE GENOMIC DNA]</scope>
    <source>
        <strain evidence="18">CMAA 1322</strain>
    </source>
</reference>
<dbReference type="AlphaFoldDB" id="A0A0K9XD55"/>
<keyword evidence="6" id="KW-0808">Transferase</keyword>
<dbReference type="PATRIC" id="fig|1678637.3.peg.3706"/>
<evidence type="ECO:0000256" key="2">
    <source>
        <dbReference type="ARBA" id="ARBA00004651"/>
    </source>
</evidence>
<dbReference type="Pfam" id="PF17203">
    <property type="entry name" value="sCache_3_2"/>
    <property type="match status" value="1"/>
</dbReference>
<dbReference type="InterPro" id="IPR005467">
    <property type="entry name" value="His_kinase_dom"/>
</dbReference>
<feature type="domain" description="PAS" evidence="16">
    <location>
        <begin position="214"/>
        <end position="254"/>
    </location>
</feature>
<evidence type="ECO:0000256" key="7">
    <source>
        <dbReference type="ARBA" id="ARBA00022692"/>
    </source>
</evidence>
<feature type="domain" description="Histidine kinase" evidence="15">
    <location>
        <begin position="311"/>
        <end position="545"/>
    </location>
</feature>
<dbReference type="EC" id="2.7.13.3" evidence="3"/>
<dbReference type="PANTHER" id="PTHR44936:SF9">
    <property type="entry name" value="SENSOR PROTEIN CREC"/>
    <property type="match status" value="1"/>
</dbReference>
<evidence type="ECO:0000256" key="4">
    <source>
        <dbReference type="ARBA" id="ARBA00022475"/>
    </source>
</evidence>
<dbReference type="InterPro" id="IPR035965">
    <property type="entry name" value="PAS-like_dom_sf"/>
</dbReference>
<keyword evidence="11 14" id="KW-1133">Transmembrane helix</keyword>
<evidence type="ECO:0000256" key="10">
    <source>
        <dbReference type="ARBA" id="ARBA00022840"/>
    </source>
</evidence>
<evidence type="ECO:0000256" key="1">
    <source>
        <dbReference type="ARBA" id="ARBA00000085"/>
    </source>
</evidence>
<keyword evidence="5" id="KW-0597">Phosphoprotein</keyword>
<keyword evidence="12" id="KW-0902">Two-component regulatory system</keyword>
<keyword evidence="10" id="KW-0067">ATP-binding</keyword>
<evidence type="ECO:0000256" key="5">
    <source>
        <dbReference type="ARBA" id="ARBA00022553"/>
    </source>
</evidence>
<dbReference type="Gene3D" id="1.10.287.130">
    <property type="match status" value="1"/>
</dbReference>
<dbReference type="Pfam" id="PF02518">
    <property type="entry name" value="HATPase_c"/>
    <property type="match status" value="1"/>
</dbReference>
<accession>A0A0K9XD55</accession>
<evidence type="ECO:0000256" key="11">
    <source>
        <dbReference type="ARBA" id="ARBA00022989"/>
    </source>
</evidence>
<keyword evidence="9 17" id="KW-0418">Kinase</keyword>
<evidence type="ECO:0000256" key="6">
    <source>
        <dbReference type="ARBA" id="ARBA00022679"/>
    </source>
</evidence>
<evidence type="ECO:0000259" key="16">
    <source>
        <dbReference type="PROSITE" id="PS50112"/>
    </source>
</evidence>
<dbReference type="GO" id="GO:0005886">
    <property type="term" value="C:plasma membrane"/>
    <property type="evidence" value="ECO:0007669"/>
    <property type="project" value="UniProtKB-SubCell"/>
</dbReference>
<dbReference type="InterPro" id="IPR033463">
    <property type="entry name" value="sCache_3"/>
</dbReference>
<dbReference type="Proteomes" id="UP000037288">
    <property type="component" value="Unassembled WGS sequence"/>
</dbReference>
<dbReference type="InterPro" id="IPR004358">
    <property type="entry name" value="Sig_transdc_His_kin-like_C"/>
</dbReference>
<dbReference type="InterPro" id="IPR000014">
    <property type="entry name" value="PAS"/>
</dbReference>
<dbReference type="InterPro" id="IPR013767">
    <property type="entry name" value="PAS_fold"/>
</dbReference>
<dbReference type="RefSeq" id="WP_049717140.1">
    <property type="nucleotide sequence ID" value="NZ_LFXA01000010.1"/>
</dbReference>
<proteinExistence type="predicted"/>
<evidence type="ECO:0000256" key="12">
    <source>
        <dbReference type="ARBA" id="ARBA00023012"/>
    </source>
</evidence>
<keyword evidence="4" id="KW-1003">Cell membrane</keyword>
<dbReference type="Gene3D" id="3.30.565.10">
    <property type="entry name" value="Histidine kinase-like ATPase, C-terminal domain"/>
    <property type="match status" value="1"/>
</dbReference>
<dbReference type="SMART" id="SM00091">
    <property type="entry name" value="PAS"/>
    <property type="match status" value="1"/>
</dbReference>
<protein>
    <recommendedName>
        <fullName evidence="3">histidine kinase</fullName>
        <ecNumber evidence="3">2.7.13.3</ecNumber>
    </recommendedName>
</protein>
<dbReference type="SMART" id="SM00387">
    <property type="entry name" value="HATPase_c"/>
    <property type="match status" value="1"/>
</dbReference>
<dbReference type="GO" id="GO:0000155">
    <property type="term" value="F:phosphorelay sensor kinase activity"/>
    <property type="evidence" value="ECO:0007669"/>
    <property type="project" value="InterPro"/>
</dbReference>
<evidence type="ECO:0000256" key="9">
    <source>
        <dbReference type="ARBA" id="ARBA00022777"/>
    </source>
</evidence>
<dbReference type="Pfam" id="PF00989">
    <property type="entry name" value="PAS"/>
    <property type="match status" value="1"/>
</dbReference>
<sequence length="553" mass="58200">MRPRWWPRRVFTQVLSAQLLMVTGVAVLTAGLALAPFAARLDDQATHRALAIAQTTAAQPGLVRDLQSARPLPDGPVQAGAERIRRATGARYVVVLDTRGIRYSHTDPARIGRRVSTDPGPALAGHEWTGIEEGTLGRSARGKVPLRDARGKVVGAVSVGISYAGVRALLLRSVPGVLLCAGAALAVGALASVAVSWRLRARTRGVELAEIPSLLAEREAVLHGLGEGVVALDRHGRVRLVNDAARRLLGLGPDAAGRPLDAVLPPGRTADVLAGRVTGTDLPAVRGDRVLVVNRRETADGGAVATLRDRTEAEHLGRELDGTRGLTEALRAQGHEHANRMHTLAGLLELGRYEEASAFLTETTGLTDAALERPLTADRVAEQVHDPLVGALLVGKGTVAAGRGVALRLSHGSHLPDGVAQPRDLVTVLGNLVDNALDAAANADGSAGKRGAGRPPVEPWVEVDLRTTGSTVVLRVSDNGPGVPVEARELVFTDGWTTKEPVPHRRRGLGLSLVHRLAERYGGMARVGERDGGGAVFTVELPEALLLPEGVHR</sequence>
<organism evidence="17 18">
    <name type="scientific">Streptomyces caatingaensis</name>
    <dbReference type="NCBI Taxonomy" id="1678637"/>
    <lineage>
        <taxon>Bacteria</taxon>
        <taxon>Bacillati</taxon>
        <taxon>Actinomycetota</taxon>
        <taxon>Actinomycetes</taxon>
        <taxon>Kitasatosporales</taxon>
        <taxon>Streptomycetaceae</taxon>
        <taxon>Streptomyces</taxon>
    </lineage>
</organism>
<dbReference type="Gene3D" id="3.30.450.20">
    <property type="entry name" value="PAS domain"/>
    <property type="match status" value="2"/>
</dbReference>
<dbReference type="SUPFAM" id="SSF55874">
    <property type="entry name" value="ATPase domain of HSP90 chaperone/DNA topoisomerase II/histidine kinase"/>
    <property type="match status" value="1"/>
</dbReference>
<comment type="subcellular location">
    <subcellularLocation>
        <location evidence="2">Cell membrane</location>
        <topology evidence="2">Multi-pass membrane protein</topology>
    </subcellularLocation>
</comment>
<dbReference type="PRINTS" id="PR00344">
    <property type="entry name" value="BCTRLSENSOR"/>
</dbReference>
<dbReference type="GO" id="GO:0006355">
    <property type="term" value="P:regulation of DNA-templated transcription"/>
    <property type="evidence" value="ECO:0007669"/>
    <property type="project" value="InterPro"/>
</dbReference>
<dbReference type="InterPro" id="IPR003594">
    <property type="entry name" value="HATPase_dom"/>
</dbReference>
<evidence type="ECO:0000256" key="13">
    <source>
        <dbReference type="ARBA" id="ARBA00023136"/>
    </source>
</evidence>
<dbReference type="GO" id="GO:0005524">
    <property type="term" value="F:ATP binding"/>
    <property type="evidence" value="ECO:0007669"/>
    <property type="project" value="UniProtKB-KW"/>
</dbReference>
<dbReference type="STRING" id="1678637.AC230_17195"/>
<comment type="caution">
    <text evidence="17">The sequence shown here is derived from an EMBL/GenBank/DDBJ whole genome shotgun (WGS) entry which is preliminary data.</text>
</comment>
<dbReference type="PROSITE" id="PS50112">
    <property type="entry name" value="PAS"/>
    <property type="match status" value="1"/>
</dbReference>